<sequence>MESDPFFPEDDFESVKSLPLPEGLTCLVCFEDLSNQNMVAYKANKDSSWHLSTFCVDCIKYLLKIQFHKYLNTLSTTNCAKEQRTLLDRGPPINVSDRLGFPEAGNDEVYSLFDFGTLMPLSPKLDGSKVFLVNFTLPDRAGEDGTVGGA</sequence>
<evidence type="ECO:0000313" key="2">
    <source>
        <dbReference type="EMBL" id="SVP93509.1"/>
    </source>
</evidence>
<evidence type="ECO:0000313" key="1">
    <source>
        <dbReference type="EMBL" id="SVP92704.1"/>
    </source>
</evidence>
<proteinExistence type="predicted"/>
<dbReference type="AlphaFoldDB" id="A0A3B0N6R2"/>
<dbReference type="EMBL" id="UIVT01000003">
    <property type="protein sequence ID" value="SVP93509.1"/>
    <property type="molecule type" value="Genomic_DNA"/>
</dbReference>
<gene>
    <name evidence="2" type="ORF">TAT_000250200</name>
    <name evidence="1" type="ORF">TAV_000250200</name>
</gene>
<name>A0A3B0N6R2_THEAN</name>
<dbReference type="VEuPathDB" id="PiroplasmaDB:TA04140"/>
<accession>A0A3B0N6R2</accession>
<reference evidence="2" key="1">
    <citation type="submission" date="2018-07" db="EMBL/GenBank/DDBJ databases">
        <authorList>
            <person name="Quirk P.G."/>
            <person name="Krulwich T.A."/>
        </authorList>
    </citation>
    <scope>NUCLEOTIDE SEQUENCE</scope>
    <source>
        <strain evidence="2">Anand</strain>
    </source>
</reference>
<protein>
    <submittedName>
        <fullName evidence="2">Uncharacterized protein</fullName>
    </submittedName>
</protein>
<dbReference type="EMBL" id="UIVS01000003">
    <property type="protein sequence ID" value="SVP92704.1"/>
    <property type="molecule type" value="Genomic_DNA"/>
</dbReference>
<organism evidence="2">
    <name type="scientific">Theileria annulata</name>
    <dbReference type="NCBI Taxonomy" id="5874"/>
    <lineage>
        <taxon>Eukaryota</taxon>
        <taxon>Sar</taxon>
        <taxon>Alveolata</taxon>
        <taxon>Apicomplexa</taxon>
        <taxon>Aconoidasida</taxon>
        <taxon>Piroplasmida</taxon>
        <taxon>Theileriidae</taxon>
        <taxon>Theileria</taxon>
    </lineage>
</organism>